<dbReference type="Proteomes" id="UP000182569">
    <property type="component" value="Chromosome"/>
</dbReference>
<keyword evidence="1" id="KW-0520">NAD</keyword>
<evidence type="ECO:0000259" key="3">
    <source>
        <dbReference type="PROSITE" id="PS50305"/>
    </source>
</evidence>
<dbReference type="PROSITE" id="PS50305">
    <property type="entry name" value="SIRTUIN"/>
    <property type="match status" value="1"/>
</dbReference>
<gene>
    <name evidence="4" type="ORF">A7L45_15610</name>
</gene>
<dbReference type="GO" id="GO:0046872">
    <property type="term" value="F:metal ion binding"/>
    <property type="evidence" value="ECO:0007669"/>
    <property type="project" value="UniProtKB-KW"/>
</dbReference>
<keyword evidence="2" id="KW-0479">Metal-binding</keyword>
<name>A0A1J0GKD5_9CLOT</name>
<dbReference type="RefSeq" id="WP_071613696.1">
    <property type="nucleotide sequence ID" value="NZ_CP015756.1"/>
</dbReference>
<feature type="binding site" evidence="2">
    <location>
        <position position="174"/>
    </location>
    <ligand>
        <name>Zn(2+)</name>
        <dbReference type="ChEBI" id="CHEBI:29105"/>
    </ligand>
</feature>
<dbReference type="KEGG" id="ceu:A7L45_15610"/>
<dbReference type="OrthoDB" id="394960at2"/>
<dbReference type="InterPro" id="IPR029035">
    <property type="entry name" value="DHS-like_NAD/FAD-binding_dom"/>
</dbReference>
<sequence length="275" mass="31249">MNQYEIIAKKIQEADAILVGASNGFSISEGLHIFADNQKFENLFGDFKKTYGIRNILEGMYTRFPSEEVKWTFISRLANHYSGNYTGSENTNALKKIIGNKPYFMVTSNGENHFELAGFQPDCIYEIEGSWKEMQCAKPCHKELYPAFAAIKKMSEVERNGRIPTELVPKCPKCGGPMQIHGAGEGFIPDEVAHNRFQEFIQKYHGRNMVILELGIGWRNQLIKAPFMRWAAEEPNVTYVAVNKGEIYLPDEIKAKSFGLDGDMEKILKEIADKM</sequence>
<comment type="caution">
    <text evidence="2">Lacks conserved residue(s) required for the propagation of feature annotation.</text>
</comment>
<evidence type="ECO:0000256" key="1">
    <source>
        <dbReference type="ARBA" id="ARBA00023027"/>
    </source>
</evidence>
<feature type="domain" description="Deacetylase sirtuin-type" evidence="3">
    <location>
        <begin position="1"/>
        <end position="275"/>
    </location>
</feature>
<evidence type="ECO:0000256" key="2">
    <source>
        <dbReference type="PROSITE-ProRule" id="PRU00236"/>
    </source>
</evidence>
<reference evidence="5" key="1">
    <citation type="journal article" date="2016" name="Front. Microbiol.">
        <title>Complete Genome Sequence of Clostridium estertheticum DSM 8809, a Microbe Identified in Spoiled Vacuum Packed Beef.</title>
        <authorList>
            <person name="Yu Z."/>
            <person name="Gunn L."/>
            <person name="Brennan E."/>
            <person name="Reid R."/>
            <person name="Wall P.G."/>
            <person name="Gaora O.P."/>
            <person name="Hurley D."/>
            <person name="Bolton D."/>
            <person name="Fanning S."/>
        </authorList>
    </citation>
    <scope>NUCLEOTIDE SEQUENCE [LARGE SCALE GENOMIC DNA]</scope>
    <source>
        <strain evidence="5">DSM 8809</strain>
    </source>
</reference>
<organism evidence="4 5">
    <name type="scientific">Clostridium estertheticum subsp. estertheticum</name>
    <dbReference type="NCBI Taxonomy" id="1552"/>
    <lineage>
        <taxon>Bacteria</taxon>
        <taxon>Bacillati</taxon>
        <taxon>Bacillota</taxon>
        <taxon>Clostridia</taxon>
        <taxon>Eubacteriales</taxon>
        <taxon>Clostridiaceae</taxon>
        <taxon>Clostridium</taxon>
    </lineage>
</organism>
<dbReference type="Gene3D" id="3.40.50.1220">
    <property type="entry name" value="TPP-binding domain"/>
    <property type="match status" value="1"/>
</dbReference>
<feature type="binding site" evidence="2">
    <location>
        <position position="140"/>
    </location>
    <ligand>
        <name>Zn(2+)</name>
        <dbReference type="ChEBI" id="CHEBI:29105"/>
    </ligand>
</feature>
<dbReference type="AlphaFoldDB" id="A0A1J0GKD5"/>
<proteinExistence type="predicted"/>
<dbReference type="SUPFAM" id="SSF52467">
    <property type="entry name" value="DHS-like NAD/FAD-binding domain"/>
    <property type="match status" value="1"/>
</dbReference>
<evidence type="ECO:0000313" key="4">
    <source>
        <dbReference type="EMBL" id="APC41400.1"/>
    </source>
</evidence>
<dbReference type="InterPro" id="IPR026590">
    <property type="entry name" value="Ssirtuin_cat_dom"/>
</dbReference>
<evidence type="ECO:0000313" key="5">
    <source>
        <dbReference type="Proteomes" id="UP000182569"/>
    </source>
</evidence>
<feature type="binding site" evidence="2">
    <location>
        <position position="171"/>
    </location>
    <ligand>
        <name>Zn(2+)</name>
        <dbReference type="ChEBI" id="CHEBI:29105"/>
    </ligand>
</feature>
<accession>A0A1J0GKD5</accession>
<feature type="binding site" evidence="2">
    <location>
        <position position="136"/>
    </location>
    <ligand>
        <name>Zn(2+)</name>
        <dbReference type="ChEBI" id="CHEBI:29105"/>
    </ligand>
</feature>
<keyword evidence="5" id="KW-1185">Reference proteome</keyword>
<keyword evidence="2" id="KW-0862">Zinc</keyword>
<dbReference type="EMBL" id="CP015756">
    <property type="protein sequence ID" value="APC41400.1"/>
    <property type="molecule type" value="Genomic_DNA"/>
</dbReference>
<dbReference type="STRING" id="1552.A7L45_15610"/>
<protein>
    <submittedName>
        <fullName evidence="4">NAD-dependent protein deacetylase, SIR2 family</fullName>
    </submittedName>
</protein>